<dbReference type="Proteomes" id="UP000324222">
    <property type="component" value="Unassembled WGS sequence"/>
</dbReference>
<feature type="region of interest" description="Disordered" evidence="1">
    <location>
        <begin position="44"/>
        <end position="94"/>
    </location>
</feature>
<dbReference type="EMBL" id="VSRR010062876">
    <property type="protein sequence ID" value="MPC83581.1"/>
    <property type="molecule type" value="Genomic_DNA"/>
</dbReference>
<gene>
    <name evidence="2" type="ORF">E2C01_078293</name>
</gene>
<feature type="compositionally biased region" description="Pro residues" evidence="1">
    <location>
        <begin position="74"/>
        <end position="94"/>
    </location>
</feature>
<proteinExistence type="predicted"/>
<organism evidence="2 3">
    <name type="scientific">Portunus trituberculatus</name>
    <name type="common">Swimming crab</name>
    <name type="synonym">Neptunus trituberculatus</name>
    <dbReference type="NCBI Taxonomy" id="210409"/>
    <lineage>
        <taxon>Eukaryota</taxon>
        <taxon>Metazoa</taxon>
        <taxon>Ecdysozoa</taxon>
        <taxon>Arthropoda</taxon>
        <taxon>Crustacea</taxon>
        <taxon>Multicrustacea</taxon>
        <taxon>Malacostraca</taxon>
        <taxon>Eumalacostraca</taxon>
        <taxon>Eucarida</taxon>
        <taxon>Decapoda</taxon>
        <taxon>Pleocyemata</taxon>
        <taxon>Brachyura</taxon>
        <taxon>Eubrachyura</taxon>
        <taxon>Portunoidea</taxon>
        <taxon>Portunidae</taxon>
        <taxon>Portuninae</taxon>
        <taxon>Portunus</taxon>
    </lineage>
</organism>
<sequence>MVSRHLCSVYVKRSHQPSFWCSVTRGNKRRRSLSVNLAANLPTTEPVIMGGPAAGNPRPKPNTPTTQPDQTRPRLPPTPPSHQAFPPPPSTVGG</sequence>
<comment type="caution">
    <text evidence="2">The sequence shown here is derived from an EMBL/GenBank/DDBJ whole genome shotgun (WGS) entry which is preliminary data.</text>
</comment>
<name>A0A5B7IDX4_PORTR</name>
<keyword evidence="3" id="KW-1185">Reference proteome</keyword>
<reference evidence="2 3" key="1">
    <citation type="submission" date="2019-05" db="EMBL/GenBank/DDBJ databases">
        <title>Another draft genome of Portunus trituberculatus and its Hox gene families provides insights of decapod evolution.</title>
        <authorList>
            <person name="Jeong J.-H."/>
            <person name="Song I."/>
            <person name="Kim S."/>
            <person name="Choi T."/>
            <person name="Kim D."/>
            <person name="Ryu S."/>
            <person name="Kim W."/>
        </authorList>
    </citation>
    <scope>NUCLEOTIDE SEQUENCE [LARGE SCALE GENOMIC DNA]</scope>
    <source>
        <tissue evidence="2">Muscle</tissue>
    </source>
</reference>
<dbReference type="AlphaFoldDB" id="A0A5B7IDX4"/>
<evidence type="ECO:0000313" key="2">
    <source>
        <dbReference type="EMBL" id="MPC83581.1"/>
    </source>
</evidence>
<accession>A0A5B7IDX4</accession>
<protein>
    <submittedName>
        <fullName evidence="2">Uncharacterized protein</fullName>
    </submittedName>
</protein>
<evidence type="ECO:0000313" key="3">
    <source>
        <dbReference type="Proteomes" id="UP000324222"/>
    </source>
</evidence>
<evidence type="ECO:0000256" key="1">
    <source>
        <dbReference type="SAM" id="MobiDB-lite"/>
    </source>
</evidence>